<evidence type="ECO:0000313" key="1">
    <source>
        <dbReference type="EMBL" id="EJB07013.1"/>
    </source>
</evidence>
<dbReference type="SUPFAM" id="SSF54427">
    <property type="entry name" value="NTF2-like"/>
    <property type="match status" value="1"/>
</dbReference>
<sequence length="125" mass="14332">MSDETSIREIARKYFDALYNGEADLFAEIFHPAAMLYCFADPTPIVMGVADYLAVVRGRASPASRQDRREDEILSVEVPTPTTAHLRLREIFLPKRFTDELTLAKTAEGWKIVSKVWHYTLIENR</sequence>
<dbReference type="EMBL" id="JH719381">
    <property type="protein sequence ID" value="EJB07013.1"/>
    <property type="molecule type" value="Genomic_DNA"/>
</dbReference>
<evidence type="ECO:0008006" key="3">
    <source>
        <dbReference type="Google" id="ProtNLM"/>
    </source>
</evidence>
<dbReference type="HOGENOM" id="CLU_136595_0_1_5"/>
<proteinExistence type="predicted"/>
<dbReference type="InterPro" id="IPR032710">
    <property type="entry name" value="NTF2-like_dom_sf"/>
</dbReference>
<evidence type="ECO:0000313" key="2">
    <source>
        <dbReference type="Proteomes" id="UP000005092"/>
    </source>
</evidence>
<dbReference type="Pfam" id="PF12893">
    <property type="entry name" value="Lumazine_bd_2"/>
    <property type="match status" value="1"/>
</dbReference>
<reference evidence="1 2" key="1">
    <citation type="submission" date="2012-02" db="EMBL/GenBank/DDBJ databases">
        <title>Improved High-Quality Draft Sequence of Rhizobium leguminosarum bv. trifolii WSM597.</title>
        <authorList>
            <consortium name="US DOE Joint Genome Institute"/>
            <person name="Lucas S."/>
            <person name="Han J."/>
            <person name="Lapidus A."/>
            <person name="Cheng J.-F."/>
            <person name="Goodwin L."/>
            <person name="Pitluck S."/>
            <person name="Peters L."/>
            <person name="Ovchinnikova G."/>
            <person name="Held B."/>
            <person name="Detter J.C."/>
            <person name="Han C."/>
            <person name="Tapia R."/>
            <person name="Land M."/>
            <person name="Hauser L."/>
            <person name="Kyrpides N."/>
            <person name="Ivanova N."/>
            <person name="Pagani I."/>
            <person name="Brau L."/>
            <person name="Yates R."/>
            <person name="O'Hara G."/>
            <person name="Rui T."/>
            <person name="Howieson J."/>
            <person name="Reeve W."/>
            <person name="Woyke T."/>
        </authorList>
    </citation>
    <scope>NUCLEOTIDE SEQUENCE [LARGE SCALE GENOMIC DNA]</scope>
    <source>
        <strain evidence="1 2">WSM597</strain>
    </source>
</reference>
<dbReference type="AlphaFoldDB" id="J0H9I3"/>
<dbReference type="InterPro" id="IPR039437">
    <property type="entry name" value="FrzH/put_lumazine-bd"/>
</dbReference>
<protein>
    <recommendedName>
        <fullName evidence="3">Lumazine-binding protein</fullName>
    </recommendedName>
</protein>
<gene>
    <name evidence="1" type="ORF">Rleg9DRAFT_5982</name>
</gene>
<dbReference type="Proteomes" id="UP000005092">
    <property type="component" value="Unassembled WGS sequence"/>
</dbReference>
<organism evidence="1 2">
    <name type="scientific">Rhizobium leguminosarum bv. trifolii WSM597</name>
    <dbReference type="NCBI Taxonomy" id="754764"/>
    <lineage>
        <taxon>Bacteria</taxon>
        <taxon>Pseudomonadati</taxon>
        <taxon>Pseudomonadota</taxon>
        <taxon>Alphaproteobacteria</taxon>
        <taxon>Hyphomicrobiales</taxon>
        <taxon>Rhizobiaceae</taxon>
        <taxon>Rhizobium/Agrobacterium group</taxon>
        <taxon>Rhizobium</taxon>
    </lineage>
</organism>
<dbReference type="OrthoDB" id="7451095at2"/>
<accession>J0H9I3</accession>
<dbReference type="RefSeq" id="WP_003592466.1">
    <property type="nucleotide sequence ID" value="NZ_JH719381.1"/>
</dbReference>
<name>J0H9I3_RHILT</name>
<dbReference type="Gene3D" id="3.10.450.50">
    <property type="match status" value="1"/>
</dbReference>